<dbReference type="Proteomes" id="UP001377168">
    <property type="component" value="Unassembled WGS sequence"/>
</dbReference>
<reference evidence="1" key="1">
    <citation type="submission" date="2024-03" db="EMBL/GenBank/DDBJ databases">
        <title>Novel Streptomyces species of biotechnological and ecological value are a feature of Machair soil.</title>
        <authorList>
            <person name="Prole J.R."/>
            <person name="Goodfellow M."/>
            <person name="Allenby N."/>
            <person name="Ward A.C."/>
        </authorList>
    </citation>
    <scope>NUCLEOTIDE SEQUENCE</scope>
    <source>
        <strain evidence="1">MS2.AVA.5</strain>
    </source>
</reference>
<comment type="caution">
    <text evidence="1">The sequence shown here is derived from an EMBL/GenBank/DDBJ whole genome shotgun (WGS) entry which is preliminary data.</text>
</comment>
<protein>
    <submittedName>
        <fullName evidence="1">ATP-binding protein</fullName>
    </submittedName>
</protein>
<evidence type="ECO:0000313" key="2">
    <source>
        <dbReference type="Proteomes" id="UP001377168"/>
    </source>
</evidence>
<organism evidence="1 2">
    <name type="scientific">Streptomyces achmelvichensis</name>
    <dbReference type="NCBI Taxonomy" id="3134111"/>
    <lineage>
        <taxon>Bacteria</taxon>
        <taxon>Bacillati</taxon>
        <taxon>Actinomycetota</taxon>
        <taxon>Actinomycetes</taxon>
        <taxon>Kitasatosporales</taxon>
        <taxon>Streptomycetaceae</taxon>
        <taxon>Streptomyces</taxon>
    </lineage>
</organism>
<keyword evidence="2" id="KW-1185">Reference proteome</keyword>
<proteinExistence type="predicted"/>
<name>A0ACC6PM48_9ACTN</name>
<evidence type="ECO:0000313" key="1">
    <source>
        <dbReference type="EMBL" id="MEJ8632428.1"/>
    </source>
</evidence>
<keyword evidence="1" id="KW-0067">ATP-binding</keyword>
<accession>A0ACC6PM48</accession>
<gene>
    <name evidence="1" type="ORF">WKI67_03120</name>
</gene>
<dbReference type="EMBL" id="JBBKAJ010000018">
    <property type="protein sequence ID" value="MEJ8632428.1"/>
    <property type="molecule type" value="Genomic_DNA"/>
</dbReference>
<keyword evidence="1" id="KW-0547">Nucleotide-binding</keyword>
<sequence length="158" mass="16939">MTTTPIRTPHTVPRRADVMSERFKVVARCDDAEPRAEDACRVGVMRRITAARLRYCGLQAMTDEVTLIVSELLTNAVLHSGTTEISLNVAVRDDFLHIAVRDGMPGRAESAPAGETAESGRGLTLIEALVKEHGGTWGTGDAGATTWCLLAVPAGVRQ</sequence>